<keyword evidence="1" id="KW-1133">Transmembrane helix</keyword>
<protein>
    <submittedName>
        <fullName evidence="2">Uncharacterized protein</fullName>
    </submittedName>
</protein>
<feature type="transmembrane region" description="Helical" evidence="1">
    <location>
        <begin position="12"/>
        <end position="35"/>
    </location>
</feature>
<gene>
    <name evidence="2" type="ORF">H9717_13385</name>
</gene>
<dbReference type="Proteomes" id="UP000886858">
    <property type="component" value="Unassembled WGS sequence"/>
</dbReference>
<evidence type="ECO:0000313" key="2">
    <source>
        <dbReference type="EMBL" id="HJA94077.1"/>
    </source>
</evidence>
<name>A0A9D2KZY7_9FIRM</name>
<dbReference type="EMBL" id="DWYY01000150">
    <property type="protein sequence ID" value="HJA94077.1"/>
    <property type="molecule type" value="Genomic_DNA"/>
</dbReference>
<proteinExistence type="predicted"/>
<keyword evidence="1" id="KW-0812">Transmembrane</keyword>
<comment type="caution">
    <text evidence="2">The sequence shown here is derived from an EMBL/GenBank/DDBJ whole genome shotgun (WGS) entry which is preliminary data.</text>
</comment>
<organism evidence="2 3">
    <name type="scientific">Candidatus Eisenbergiella merdipullorum</name>
    <dbReference type="NCBI Taxonomy" id="2838553"/>
    <lineage>
        <taxon>Bacteria</taxon>
        <taxon>Bacillati</taxon>
        <taxon>Bacillota</taxon>
        <taxon>Clostridia</taxon>
        <taxon>Lachnospirales</taxon>
        <taxon>Lachnospiraceae</taxon>
        <taxon>Eisenbergiella</taxon>
    </lineage>
</organism>
<evidence type="ECO:0000313" key="3">
    <source>
        <dbReference type="Proteomes" id="UP000886858"/>
    </source>
</evidence>
<feature type="transmembrane region" description="Helical" evidence="1">
    <location>
        <begin position="271"/>
        <end position="295"/>
    </location>
</feature>
<accession>A0A9D2KZY7</accession>
<sequence>MFHRFRAKINYAVSIAASGMVLIYMIVIFLLYSGFLRQDYLQKVIHTGSILSQSIEAHLSNIEEAALLFSVPSNEESEVFDFHTALYQAFRDMLSSNAELSSLIFVTESDSYYYYTTDYARDGLEEVISRIQENFHTGLPENSWQCISVKNASSHSCELVYIHLVRDADDIPAGYLILFPSSSVFTESLEPLQAIYHDNLSAGLRFDDDSFLPIQTGQRAVQSGFPEALSFRMTEYSWSDSRFVYISIPLENFNLCFQASIYLQPLFQKQLIIAACLLDIFLITLFCVIILIRIYTGNLVSRMEKLSQKLDDYSPENQEGDIS</sequence>
<evidence type="ECO:0000256" key="1">
    <source>
        <dbReference type="SAM" id="Phobius"/>
    </source>
</evidence>
<dbReference type="AlphaFoldDB" id="A0A9D2KZY7"/>
<keyword evidence="1" id="KW-0472">Membrane</keyword>
<reference evidence="2" key="1">
    <citation type="journal article" date="2021" name="PeerJ">
        <title>Extensive microbial diversity within the chicken gut microbiome revealed by metagenomics and culture.</title>
        <authorList>
            <person name="Gilroy R."/>
            <person name="Ravi A."/>
            <person name="Getino M."/>
            <person name="Pursley I."/>
            <person name="Horton D.L."/>
            <person name="Alikhan N.F."/>
            <person name="Baker D."/>
            <person name="Gharbi K."/>
            <person name="Hall N."/>
            <person name="Watson M."/>
            <person name="Adriaenssens E.M."/>
            <person name="Foster-Nyarko E."/>
            <person name="Jarju S."/>
            <person name="Secka A."/>
            <person name="Antonio M."/>
            <person name="Oren A."/>
            <person name="Chaudhuri R.R."/>
            <person name="La Ragione R."/>
            <person name="Hildebrand F."/>
            <person name="Pallen M.J."/>
        </authorList>
    </citation>
    <scope>NUCLEOTIDE SEQUENCE</scope>
    <source>
        <strain evidence="2">CHK179-7159</strain>
    </source>
</reference>
<reference evidence="2" key="2">
    <citation type="submission" date="2021-04" db="EMBL/GenBank/DDBJ databases">
        <authorList>
            <person name="Gilroy R."/>
        </authorList>
    </citation>
    <scope>NUCLEOTIDE SEQUENCE</scope>
    <source>
        <strain evidence="2">CHK179-7159</strain>
    </source>
</reference>